<dbReference type="GO" id="GO:0006082">
    <property type="term" value="P:organic acid metabolic process"/>
    <property type="evidence" value="ECO:0007669"/>
    <property type="project" value="TreeGrafter"/>
</dbReference>
<keyword evidence="3" id="KW-0408">Iron</keyword>
<dbReference type="AlphaFoldDB" id="A0AAV1ZNL0"/>
<dbReference type="PRINTS" id="PR00463">
    <property type="entry name" value="EP450I"/>
</dbReference>
<evidence type="ECO:0000256" key="5">
    <source>
        <dbReference type="SAM" id="Phobius"/>
    </source>
</evidence>
<dbReference type="GO" id="GO:0005506">
    <property type="term" value="F:iron ion binding"/>
    <property type="evidence" value="ECO:0007669"/>
    <property type="project" value="InterPro"/>
</dbReference>
<evidence type="ECO:0000313" key="7">
    <source>
        <dbReference type="Proteomes" id="UP001497382"/>
    </source>
</evidence>
<dbReference type="SUPFAM" id="SSF48264">
    <property type="entry name" value="Cytochrome P450"/>
    <property type="match status" value="1"/>
</dbReference>
<comment type="caution">
    <text evidence="6">The sequence shown here is derived from an EMBL/GenBank/DDBJ whole genome shotgun (WGS) entry which is preliminary data.</text>
</comment>
<keyword evidence="5" id="KW-0472">Membrane</keyword>
<dbReference type="PANTHER" id="PTHR24300:SF403">
    <property type="entry name" value="CYTOCHROME P450 306A1"/>
    <property type="match status" value="1"/>
</dbReference>
<keyword evidence="2" id="KW-0479">Metal-binding</keyword>
<dbReference type="InterPro" id="IPR001128">
    <property type="entry name" value="Cyt_P450"/>
</dbReference>
<dbReference type="PANTHER" id="PTHR24300">
    <property type="entry name" value="CYTOCHROME P450 508A4-RELATED"/>
    <property type="match status" value="1"/>
</dbReference>
<feature type="transmembrane region" description="Helical" evidence="5">
    <location>
        <begin position="30"/>
        <end position="47"/>
    </location>
</feature>
<name>A0AAV1ZNL0_9ARAC</name>
<reference evidence="6 7" key="1">
    <citation type="submission" date="2024-04" db="EMBL/GenBank/DDBJ databases">
        <authorList>
            <person name="Rising A."/>
            <person name="Reimegard J."/>
            <person name="Sonavane S."/>
            <person name="Akerstrom W."/>
            <person name="Nylinder S."/>
            <person name="Hedman E."/>
            <person name="Kallberg Y."/>
        </authorList>
    </citation>
    <scope>NUCLEOTIDE SEQUENCE [LARGE SCALE GENOMIC DNA]</scope>
</reference>
<dbReference type="GO" id="GO:0020037">
    <property type="term" value="F:heme binding"/>
    <property type="evidence" value="ECO:0007669"/>
    <property type="project" value="InterPro"/>
</dbReference>
<sequence>MQYLYKSLVPQLSDGIGNIILIVKTYNYEFLFGICAFFLAYFIALFIKKTRSNFPPGPIGLPIVGYLPFLSEDLHLDFSKLGKKYGDVFSVRLGSQNIVVLHGAEAIKEALNKTEFLGKPPVGGLKIVFPLSPFFGPDFRAWKEQRRFVVQTMKDLGLGKTKIEDDVMDEISHFIEVLKNYDGQPVDLKEPLSPSMSNNICALVFGKRYEYDDPDRQFLDKNLEVANDSFSQTTADVLYPWLQRIPFFTKFQKIDKSLTAFKNLKIFFQKGIK</sequence>
<accession>A0AAV1ZNL0</accession>
<dbReference type="Proteomes" id="UP001497382">
    <property type="component" value="Unassembled WGS sequence"/>
</dbReference>
<evidence type="ECO:0000313" key="6">
    <source>
        <dbReference type="EMBL" id="CAL1272926.1"/>
    </source>
</evidence>
<dbReference type="GO" id="GO:0005737">
    <property type="term" value="C:cytoplasm"/>
    <property type="evidence" value="ECO:0007669"/>
    <property type="project" value="TreeGrafter"/>
</dbReference>
<keyword evidence="4" id="KW-0560">Oxidoreductase</keyword>
<comment type="similarity">
    <text evidence="1">Belongs to the cytochrome P450 family.</text>
</comment>
<protein>
    <recommendedName>
        <fullName evidence="8">Cytochrome P450</fullName>
    </recommendedName>
</protein>
<evidence type="ECO:0000256" key="3">
    <source>
        <dbReference type="ARBA" id="ARBA00023004"/>
    </source>
</evidence>
<dbReference type="GO" id="GO:0006805">
    <property type="term" value="P:xenobiotic metabolic process"/>
    <property type="evidence" value="ECO:0007669"/>
    <property type="project" value="TreeGrafter"/>
</dbReference>
<organism evidence="6 7">
    <name type="scientific">Larinioides sclopetarius</name>
    <dbReference type="NCBI Taxonomy" id="280406"/>
    <lineage>
        <taxon>Eukaryota</taxon>
        <taxon>Metazoa</taxon>
        <taxon>Ecdysozoa</taxon>
        <taxon>Arthropoda</taxon>
        <taxon>Chelicerata</taxon>
        <taxon>Arachnida</taxon>
        <taxon>Araneae</taxon>
        <taxon>Araneomorphae</taxon>
        <taxon>Entelegynae</taxon>
        <taxon>Araneoidea</taxon>
        <taxon>Araneidae</taxon>
        <taxon>Larinioides</taxon>
    </lineage>
</organism>
<evidence type="ECO:0008006" key="8">
    <source>
        <dbReference type="Google" id="ProtNLM"/>
    </source>
</evidence>
<dbReference type="Gene3D" id="1.10.630.10">
    <property type="entry name" value="Cytochrome P450"/>
    <property type="match status" value="1"/>
</dbReference>
<dbReference type="GO" id="GO:0008395">
    <property type="term" value="F:steroid hydroxylase activity"/>
    <property type="evidence" value="ECO:0007669"/>
    <property type="project" value="TreeGrafter"/>
</dbReference>
<keyword evidence="7" id="KW-1185">Reference proteome</keyword>
<keyword evidence="5" id="KW-1133">Transmembrane helix</keyword>
<keyword evidence="4" id="KW-0503">Monooxygenase</keyword>
<evidence type="ECO:0000256" key="4">
    <source>
        <dbReference type="ARBA" id="ARBA00023033"/>
    </source>
</evidence>
<evidence type="ECO:0000256" key="2">
    <source>
        <dbReference type="ARBA" id="ARBA00022723"/>
    </source>
</evidence>
<keyword evidence="5" id="KW-0812">Transmembrane</keyword>
<dbReference type="InterPro" id="IPR036396">
    <property type="entry name" value="Cyt_P450_sf"/>
</dbReference>
<dbReference type="InterPro" id="IPR050182">
    <property type="entry name" value="Cytochrome_P450_fam2"/>
</dbReference>
<dbReference type="Pfam" id="PF00067">
    <property type="entry name" value="p450"/>
    <property type="match status" value="1"/>
</dbReference>
<evidence type="ECO:0000256" key="1">
    <source>
        <dbReference type="ARBA" id="ARBA00010617"/>
    </source>
</evidence>
<dbReference type="InterPro" id="IPR002401">
    <property type="entry name" value="Cyt_P450_E_grp-I"/>
</dbReference>
<gene>
    <name evidence="6" type="ORF">LARSCL_LOCUS6661</name>
</gene>
<dbReference type="GO" id="GO:0016712">
    <property type="term" value="F:oxidoreductase activity, acting on paired donors, with incorporation or reduction of molecular oxygen, reduced flavin or flavoprotein as one donor, and incorporation of one atom of oxygen"/>
    <property type="evidence" value="ECO:0007669"/>
    <property type="project" value="TreeGrafter"/>
</dbReference>
<dbReference type="EMBL" id="CAXIEN010000064">
    <property type="protein sequence ID" value="CAL1272926.1"/>
    <property type="molecule type" value="Genomic_DNA"/>
</dbReference>
<proteinExistence type="inferred from homology"/>